<accession>A0AAP5IDX9</accession>
<dbReference type="AlphaFoldDB" id="A0AAP5IDX9"/>
<protein>
    <submittedName>
        <fullName evidence="2">Uncharacterized protein</fullName>
    </submittedName>
</protein>
<organism evidence="2 3">
    <name type="scientific">Aetokthonos hydrillicola Thurmond2011</name>
    <dbReference type="NCBI Taxonomy" id="2712845"/>
    <lineage>
        <taxon>Bacteria</taxon>
        <taxon>Bacillati</taxon>
        <taxon>Cyanobacteriota</taxon>
        <taxon>Cyanophyceae</taxon>
        <taxon>Nostocales</taxon>
        <taxon>Hapalosiphonaceae</taxon>
        <taxon>Aetokthonos</taxon>
    </lineage>
</organism>
<sequence length="68" mass="7743">MYQIKKPLKKAEPQVEQDLSDDLPLESELEPVFTPISQTSIFGPPIQTVANSGWEISKLLKELRLDDF</sequence>
<proteinExistence type="predicted"/>
<comment type="caution">
    <text evidence="2">The sequence shown here is derived from an EMBL/GenBank/DDBJ whole genome shotgun (WGS) entry which is preliminary data.</text>
</comment>
<reference evidence="3" key="1">
    <citation type="journal article" date="2021" name="Science">
        <title>Hunting the eagle killer: A cyanobacterial neurotoxin causes vacuolar myelinopathy.</title>
        <authorList>
            <person name="Breinlinger S."/>
            <person name="Phillips T.J."/>
            <person name="Haram B.N."/>
            <person name="Mares J."/>
            <person name="Martinez Yerena J.A."/>
            <person name="Hrouzek P."/>
            <person name="Sobotka R."/>
            <person name="Henderson W.M."/>
            <person name="Schmieder P."/>
            <person name="Williams S.M."/>
            <person name="Lauderdale J.D."/>
            <person name="Wilde H.D."/>
            <person name="Gerrin W."/>
            <person name="Kust A."/>
            <person name="Washington J.W."/>
            <person name="Wagner C."/>
            <person name="Geier B."/>
            <person name="Liebeke M."/>
            <person name="Enke H."/>
            <person name="Niedermeyer T.H.J."/>
            <person name="Wilde S.B."/>
        </authorList>
    </citation>
    <scope>NUCLEOTIDE SEQUENCE [LARGE SCALE GENOMIC DNA]</scope>
    <source>
        <strain evidence="3">Thurmond2011</strain>
    </source>
</reference>
<dbReference type="EMBL" id="JAALHA020000028">
    <property type="protein sequence ID" value="MDR9899890.1"/>
    <property type="molecule type" value="Genomic_DNA"/>
</dbReference>
<dbReference type="RefSeq" id="WP_310834384.1">
    <property type="nucleotide sequence ID" value="NZ_CAWQFN010000478.1"/>
</dbReference>
<evidence type="ECO:0000256" key="1">
    <source>
        <dbReference type="SAM" id="MobiDB-lite"/>
    </source>
</evidence>
<feature type="region of interest" description="Disordered" evidence="1">
    <location>
        <begin position="1"/>
        <end position="21"/>
    </location>
</feature>
<evidence type="ECO:0000313" key="3">
    <source>
        <dbReference type="Proteomes" id="UP000667802"/>
    </source>
</evidence>
<evidence type="ECO:0000313" key="2">
    <source>
        <dbReference type="EMBL" id="MDR9899890.1"/>
    </source>
</evidence>
<gene>
    <name evidence="2" type="ORF">G7B40_035840</name>
</gene>
<dbReference type="Proteomes" id="UP000667802">
    <property type="component" value="Unassembled WGS sequence"/>
</dbReference>
<keyword evidence="3" id="KW-1185">Reference proteome</keyword>
<name>A0AAP5IDX9_9CYAN</name>